<dbReference type="AlphaFoldDB" id="A0A562IIL8"/>
<reference evidence="2 3" key="1">
    <citation type="submission" date="2019-07" db="EMBL/GenBank/DDBJ databases">
        <title>R&amp;d 2014.</title>
        <authorList>
            <person name="Klenk H.-P."/>
        </authorList>
    </citation>
    <scope>NUCLEOTIDE SEQUENCE [LARGE SCALE GENOMIC DNA]</scope>
    <source>
        <strain evidence="2 3">DSM 43868</strain>
    </source>
</reference>
<proteinExistence type="predicted"/>
<gene>
    <name evidence="2" type="ORF">JD77_05590</name>
</gene>
<evidence type="ECO:0000256" key="1">
    <source>
        <dbReference type="SAM" id="MobiDB-lite"/>
    </source>
</evidence>
<evidence type="ECO:0000313" key="2">
    <source>
        <dbReference type="EMBL" id="TWH70565.1"/>
    </source>
</evidence>
<keyword evidence="3" id="KW-1185">Reference proteome</keyword>
<accession>A0A562IIL8</accession>
<dbReference type="Proteomes" id="UP000319825">
    <property type="component" value="Unassembled WGS sequence"/>
</dbReference>
<name>A0A562IIL8_MICOL</name>
<dbReference type="EMBL" id="VLKE01000001">
    <property type="protein sequence ID" value="TWH70565.1"/>
    <property type="molecule type" value="Genomic_DNA"/>
</dbReference>
<feature type="region of interest" description="Disordered" evidence="1">
    <location>
        <begin position="1"/>
        <end position="34"/>
    </location>
</feature>
<organism evidence="2 3">
    <name type="scientific">Micromonospora olivasterospora</name>
    <dbReference type="NCBI Taxonomy" id="1880"/>
    <lineage>
        <taxon>Bacteria</taxon>
        <taxon>Bacillati</taxon>
        <taxon>Actinomycetota</taxon>
        <taxon>Actinomycetes</taxon>
        <taxon>Micromonosporales</taxon>
        <taxon>Micromonosporaceae</taxon>
        <taxon>Micromonospora</taxon>
    </lineage>
</organism>
<evidence type="ECO:0000313" key="3">
    <source>
        <dbReference type="Proteomes" id="UP000319825"/>
    </source>
</evidence>
<sequence>MRKLRTHDPVLPTAPHGGAWRPPATTARRGKNSHALVVANPISVAVARARSES</sequence>
<protein>
    <submittedName>
        <fullName evidence="2">Uncharacterized protein</fullName>
    </submittedName>
</protein>
<comment type="caution">
    <text evidence="2">The sequence shown here is derived from an EMBL/GenBank/DDBJ whole genome shotgun (WGS) entry which is preliminary data.</text>
</comment>
<dbReference type="RefSeq" id="WP_344750672.1">
    <property type="nucleotide sequence ID" value="NZ_BAAATQ010000107.1"/>
</dbReference>